<keyword evidence="2" id="KW-0378">Hydrolase</keyword>
<proteinExistence type="predicted"/>
<dbReference type="Pfam" id="PF00753">
    <property type="entry name" value="Lactamase_B"/>
    <property type="match status" value="1"/>
</dbReference>
<evidence type="ECO:0000313" key="2">
    <source>
        <dbReference type="EMBL" id="CDF59449.1"/>
    </source>
</evidence>
<name>R7RTU3_9CLOT</name>
<dbReference type="EMBL" id="CAVN010000099">
    <property type="protein sequence ID" value="CDF59449.1"/>
    <property type="molecule type" value="Genomic_DNA"/>
</dbReference>
<gene>
    <name evidence="2" type="ORF">TCEL_00915</name>
</gene>
<keyword evidence="3" id="KW-1185">Reference proteome</keyword>
<evidence type="ECO:0000259" key="1">
    <source>
        <dbReference type="SMART" id="SM00849"/>
    </source>
</evidence>
<protein>
    <submittedName>
        <fullName evidence="2">Predicted hydrolase of metallo-beta-lactamase fold</fullName>
    </submittedName>
</protein>
<dbReference type="eggNOG" id="COG2333">
    <property type="taxonomic scope" value="Bacteria"/>
</dbReference>
<dbReference type="PROSITE" id="PS51257">
    <property type="entry name" value="PROKAR_LIPOPROTEIN"/>
    <property type="match status" value="1"/>
</dbReference>
<accession>R7RTU3</accession>
<dbReference type="AlphaFoldDB" id="R7RTU3"/>
<comment type="caution">
    <text evidence="2">The sequence shown here is derived from an EMBL/GenBank/DDBJ whole genome shotgun (WGS) entry which is preliminary data.</text>
</comment>
<dbReference type="RefSeq" id="WP_018663365.1">
    <property type="nucleotide sequence ID" value="NZ_HF952018.1"/>
</dbReference>
<dbReference type="HOGENOM" id="CLU_010363_0_3_9"/>
<dbReference type="Gene3D" id="3.60.15.10">
    <property type="entry name" value="Ribonuclease Z/Hydroxyacylglutathione hydrolase-like"/>
    <property type="match status" value="1"/>
</dbReference>
<dbReference type="PANTHER" id="PTHR30619:SF7">
    <property type="entry name" value="BETA-LACTAMASE DOMAIN PROTEIN"/>
    <property type="match status" value="1"/>
</dbReference>
<sequence length="281" mass="31452">MKKVFYILLFALLILFSSCGIIGVESNTSTNDKLMVSILDVGQGDAILIRTKENKFILIDSGSNSVKETLMNKLNENGVKDIDVLIATHPHEDHIGNMDDVIKNFNIKEIYMPKVTTNTKTFINMMNEIKNKNLKIKTAKSGIKFNVGDVEVEFLAPNSSYYEDLNDYSAVVKLKYGNNTFLFMGDAEKFSESEMLKRGFDVKADVIKLGHHGSSSSSSEEFIRTVDPKFAVISVGKDNSYGHPHKETMLLMKKYGIKVLRTDEAGDVVFLSDGLNLEIKK</sequence>
<dbReference type="InterPro" id="IPR036866">
    <property type="entry name" value="RibonucZ/Hydroxyglut_hydro"/>
</dbReference>
<dbReference type="SMART" id="SM00849">
    <property type="entry name" value="Lactamase_B"/>
    <property type="match status" value="1"/>
</dbReference>
<feature type="domain" description="Metallo-beta-lactamase" evidence="1">
    <location>
        <begin position="43"/>
        <end position="237"/>
    </location>
</feature>
<dbReference type="PANTHER" id="PTHR30619">
    <property type="entry name" value="DNA INTERNALIZATION/COMPETENCE PROTEIN COMEC/REC2"/>
    <property type="match status" value="1"/>
</dbReference>
<dbReference type="SUPFAM" id="SSF56281">
    <property type="entry name" value="Metallo-hydrolase/oxidoreductase"/>
    <property type="match status" value="1"/>
</dbReference>
<organism evidence="2 3">
    <name type="scientific">Thermobrachium celere DSM 8682</name>
    <dbReference type="NCBI Taxonomy" id="941824"/>
    <lineage>
        <taxon>Bacteria</taxon>
        <taxon>Bacillati</taxon>
        <taxon>Bacillota</taxon>
        <taxon>Clostridia</taxon>
        <taxon>Eubacteriales</taxon>
        <taxon>Clostridiaceae</taxon>
        <taxon>Thermobrachium</taxon>
    </lineage>
</organism>
<dbReference type="CDD" id="cd07731">
    <property type="entry name" value="ComA-like_MBL-fold"/>
    <property type="match status" value="1"/>
</dbReference>
<evidence type="ECO:0000313" key="3">
    <source>
        <dbReference type="Proteomes" id="UP000014923"/>
    </source>
</evidence>
<dbReference type="InterPro" id="IPR035681">
    <property type="entry name" value="ComA-like_MBL"/>
</dbReference>
<reference evidence="2" key="1">
    <citation type="submission" date="2013-03" db="EMBL/GenBank/DDBJ databases">
        <title>Draft genome sequence of the hydrogen-ethanol-producing anaerobic alkalithermophilic Caloramator celere.</title>
        <authorList>
            <person name="Ciranna A."/>
            <person name="Larjo A."/>
            <person name="Kivisto A."/>
            <person name="Santala V."/>
            <person name="Roos C."/>
            <person name="Karp M."/>
        </authorList>
    </citation>
    <scope>NUCLEOTIDE SEQUENCE [LARGE SCALE GENOMIC DNA]</scope>
    <source>
        <strain evidence="2">DSM 8682</strain>
    </source>
</reference>
<dbReference type="GO" id="GO:0016787">
    <property type="term" value="F:hydrolase activity"/>
    <property type="evidence" value="ECO:0007669"/>
    <property type="project" value="UniProtKB-KW"/>
</dbReference>
<dbReference type="OrthoDB" id="9761531at2"/>
<dbReference type="InterPro" id="IPR052159">
    <property type="entry name" value="Competence_DNA_uptake"/>
</dbReference>
<dbReference type="Proteomes" id="UP000014923">
    <property type="component" value="Unassembled WGS sequence"/>
</dbReference>
<dbReference type="InterPro" id="IPR001279">
    <property type="entry name" value="Metallo-B-lactamas"/>
</dbReference>